<dbReference type="Proteomes" id="UP001168098">
    <property type="component" value="Unassembled WGS sequence"/>
</dbReference>
<reference evidence="1 2" key="1">
    <citation type="journal article" date="2023" name="BMC Biotechnol.">
        <title>Vitis rotundifolia cv Carlos genome sequencing.</title>
        <authorList>
            <person name="Huff M."/>
            <person name="Hulse-Kemp A."/>
            <person name="Scheffler B."/>
            <person name="Youngblood R."/>
            <person name="Simpson S."/>
            <person name="Babiker E."/>
            <person name="Staton M."/>
        </authorList>
    </citation>
    <scope>NUCLEOTIDE SEQUENCE [LARGE SCALE GENOMIC DNA]</scope>
    <source>
        <tissue evidence="1">Leaf</tissue>
    </source>
</reference>
<proteinExistence type="predicted"/>
<dbReference type="EMBL" id="JARBHA010000005">
    <property type="protein sequence ID" value="KAJ9701162.1"/>
    <property type="molecule type" value="Genomic_DNA"/>
</dbReference>
<keyword evidence="2" id="KW-1185">Reference proteome</keyword>
<accession>A0AA39A5B5</accession>
<organism evidence="1 2">
    <name type="scientific">Vitis rotundifolia</name>
    <name type="common">Muscadine grape</name>
    <dbReference type="NCBI Taxonomy" id="103349"/>
    <lineage>
        <taxon>Eukaryota</taxon>
        <taxon>Viridiplantae</taxon>
        <taxon>Streptophyta</taxon>
        <taxon>Embryophyta</taxon>
        <taxon>Tracheophyta</taxon>
        <taxon>Spermatophyta</taxon>
        <taxon>Magnoliopsida</taxon>
        <taxon>eudicotyledons</taxon>
        <taxon>Gunneridae</taxon>
        <taxon>Pentapetalae</taxon>
        <taxon>rosids</taxon>
        <taxon>Vitales</taxon>
        <taxon>Vitaceae</taxon>
        <taxon>Viteae</taxon>
        <taxon>Vitis</taxon>
    </lineage>
</organism>
<evidence type="ECO:0000313" key="2">
    <source>
        <dbReference type="Proteomes" id="UP001168098"/>
    </source>
</evidence>
<dbReference type="AlphaFoldDB" id="A0AA39A5B5"/>
<gene>
    <name evidence="1" type="ORF">PVL29_006487</name>
</gene>
<name>A0AA39A5B5_VITRO</name>
<comment type="caution">
    <text evidence="1">The sequence shown here is derived from an EMBL/GenBank/DDBJ whole genome shotgun (WGS) entry which is preliminary data.</text>
</comment>
<protein>
    <submittedName>
        <fullName evidence="1">Uncharacterized protein</fullName>
    </submittedName>
</protein>
<evidence type="ECO:0000313" key="1">
    <source>
        <dbReference type="EMBL" id="KAJ9701162.1"/>
    </source>
</evidence>
<sequence length="68" mass="7764">MNASVPCPSVSSHLPQHTTILVVNTQYLFRHVQRRMVVMIINMKRVRKTLMGAAIASFHHQIPKLVTE</sequence>